<keyword evidence="2" id="KW-1185">Reference proteome</keyword>
<evidence type="ECO:0000313" key="2">
    <source>
        <dbReference type="Proteomes" id="UP001151532"/>
    </source>
</evidence>
<comment type="caution">
    <text evidence="1">The sequence shown here is derived from an EMBL/GenBank/DDBJ whole genome shotgun (WGS) entry which is preliminary data.</text>
</comment>
<accession>A0A9Q0VQX6</accession>
<feature type="non-terminal residue" evidence="1">
    <location>
        <position position="29"/>
    </location>
</feature>
<gene>
    <name evidence="1" type="ORF">OIU79_026226</name>
</gene>
<dbReference type="Proteomes" id="UP001151532">
    <property type="component" value="Chromosome 16"/>
</dbReference>
<organism evidence="1 2">
    <name type="scientific">Salix purpurea</name>
    <name type="common">Purple osier willow</name>
    <dbReference type="NCBI Taxonomy" id="77065"/>
    <lineage>
        <taxon>Eukaryota</taxon>
        <taxon>Viridiplantae</taxon>
        <taxon>Streptophyta</taxon>
        <taxon>Embryophyta</taxon>
        <taxon>Tracheophyta</taxon>
        <taxon>Spermatophyta</taxon>
        <taxon>Magnoliopsida</taxon>
        <taxon>eudicotyledons</taxon>
        <taxon>Gunneridae</taxon>
        <taxon>Pentapetalae</taxon>
        <taxon>rosids</taxon>
        <taxon>fabids</taxon>
        <taxon>Malpighiales</taxon>
        <taxon>Salicaceae</taxon>
        <taxon>Saliceae</taxon>
        <taxon>Salix</taxon>
    </lineage>
</organism>
<reference evidence="1" key="1">
    <citation type="submission" date="2022-11" db="EMBL/GenBank/DDBJ databases">
        <authorList>
            <person name="Hyden B.L."/>
            <person name="Feng K."/>
            <person name="Yates T."/>
            <person name="Jawdy S."/>
            <person name="Smart L.B."/>
            <person name="Muchero W."/>
        </authorList>
    </citation>
    <scope>NUCLEOTIDE SEQUENCE</scope>
    <source>
        <tissue evidence="1">Shoot tip</tissue>
    </source>
</reference>
<protein>
    <submittedName>
        <fullName evidence="1">Uncharacterized protein</fullName>
    </submittedName>
</protein>
<dbReference type="AlphaFoldDB" id="A0A9Q0VQX6"/>
<dbReference type="EMBL" id="JAPFFK010000007">
    <property type="protein sequence ID" value="KAJ6753349.1"/>
    <property type="molecule type" value="Genomic_DNA"/>
</dbReference>
<evidence type="ECO:0000313" key="1">
    <source>
        <dbReference type="EMBL" id="KAJ6753349.1"/>
    </source>
</evidence>
<proteinExistence type="predicted"/>
<reference evidence="1" key="2">
    <citation type="journal article" date="2023" name="Int. J. Mol. Sci.">
        <title>De Novo Assembly and Annotation of 11 Diverse Shrub Willow (Salix) Genomes Reveals Novel Gene Organization in Sex-Linked Regions.</title>
        <authorList>
            <person name="Hyden B."/>
            <person name="Feng K."/>
            <person name="Yates T.B."/>
            <person name="Jawdy S."/>
            <person name="Cereghino C."/>
            <person name="Smart L.B."/>
            <person name="Muchero W."/>
        </authorList>
    </citation>
    <scope>NUCLEOTIDE SEQUENCE</scope>
    <source>
        <tissue evidence="1">Shoot tip</tissue>
    </source>
</reference>
<sequence length="29" mass="3084">MGGGLAGWREQGGRLVVQEKEDRVGVGWG</sequence>
<name>A0A9Q0VQX6_SALPP</name>